<name>A0AAD7EZ64_9AGAR</name>
<reference evidence="1" key="1">
    <citation type="submission" date="2023-03" db="EMBL/GenBank/DDBJ databases">
        <title>Massive genome expansion in bonnet fungi (Mycena s.s.) driven by repeated elements and novel gene families across ecological guilds.</title>
        <authorList>
            <consortium name="Lawrence Berkeley National Laboratory"/>
            <person name="Harder C.B."/>
            <person name="Miyauchi S."/>
            <person name="Viragh M."/>
            <person name="Kuo A."/>
            <person name="Thoen E."/>
            <person name="Andreopoulos B."/>
            <person name="Lu D."/>
            <person name="Skrede I."/>
            <person name="Drula E."/>
            <person name="Henrissat B."/>
            <person name="Morin E."/>
            <person name="Kohler A."/>
            <person name="Barry K."/>
            <person name="LaButti K."/>
            <person name="Morin E."/>
            <person name="Salamov A."/>
            <person name="Lipzen A."/>
            <person name="Mereny Z."/>
            <person name="Hegedus B."/>
            <person name="Baldrian P."/>
            <person name="Stursova M."/>
            <person name="Weitz H."/>
            <person name="Taylor A."/>
            <person name="Grigoriev I.V."/>
            <person name="Nagy L.G."/>
            <person name="Martin F."/>
            <person name="Kauserud H."/>
        </authorList>
    </citation>
    <scope>NUCLEOTIDE SEQUENCE</scope>
    <source>
        <strain evidence="1">CBHHK002</strain>
    </source>
</reference>
<organism evidence="1 2">
    <name type="scientific">Mycena albidolilacea</name>
    <dbReference type="NCBI Taxonomy" id="1033008"/>
    <lineage>
        <taxon>Eukaryota</taxon>
        <taxon>Fungi</taxon>
        <taxon>Dikarya</taxon>
        <taxon>Basidiomycota</taxon>
        <taxon>Agaricomycotina</taxon>
        <taxon>Agaricomycetes</taxon>
        <taxon>Agaricomycetidae</taxon>
        <taxon>Agaricales</taxon>
        <taxon>Marasmiineae</taxon>
        <taxon>Mycenaceae</taxon>
        <taxon>Mycena</taxon>
    </lineage>
</organism>
<dbReference type="EMBL" id="JARIHO010000006">
    <property type="protein sequence ID" value="KAJ7359474.1"/>
    <property type="molecule type" value="Genomic_DNA"/>
</dbReference>
<dbReference type="AlphaFoldDB" id="A0AAD7EZ64"/>
<evidence type="ECO:0000313" key="2">
    <source>
        <dbReference type="Proteomes" id="UP001218218"/>
    </source>
</evidence>
<evidence type="ECO:0000313" key="1">
    <source>
        <dbReference type="EMBL" id="KAJ7359474.1"/>
    </source>
</evidence>
<dbReference type="Proteomes" id="UP001218218">
    <property type="component" value="Unassembled WGS sequence"/>
</dbReference>
<protein>
    <submittedName>
        <fullName evidence="1">Uncharacterized protein</fullName>
    </submittedName>
</protein>
<keyword evidence="2" id="KW-1185">Reference proteome</keyword>
<proteinExistence type="predicted"/>
<comment type="caution">
    <text evidence="1">The sequence shown here is derived from an EMBL/GenBank/DDBJ whole genome shotgun (WGS) entry which is preliminary data.</text>
</comment>
<gene>
    <name evidence="1" type="ORF">DFH08DRAFT_411306</name>
</gene>
<sequence length="196" mass="21019">MVAFDNLMHQMARESSFSGFFFFGAKSTFRVPRHSCARAFPGAPLAPHQIRWVSPHALRAAPCDAAVVGAAPRCLRICVLPPSVDADVPGAPAPFLDWGARRTPANTSGAHAGNGTRAARHCKICAPECRARARAVSEQRELYVQCPHTMLKPILLPLPLSSPTTYAIERDAHDVTVRGQSRTGTIAGVSFLQPGA</sequence>
<accession>A0AAD7EZ64</accession>